<accession>A0A836LDK2</accession>
<organism evidence="1 2">
    <name type="scientific">Porcisia hertigi</name>
    <dbReference type="NCBI Taxonomy" id="2761500"/>
    <lineage>
        <taxon>Eukaryota</taxon>
        <taxon>Discoba</taxon>
        <taxon>Euglenozoa</taxon>
        <taxon>Kinetoplastea</taxon>
        <taxon>Metakinetoplastina</taxon>
        <taxon>Trypanosomatida</taxon>
        <taxon>Trypanosomatidae</taxon>
        <taxon>Leishmaniinae</taxon>
        <taxon>Porcisia</taxon>
    </lineage>
</organism>
<dbReference type="OrthoDB" id="272021at2759"/>
<gene>
    <name evidence="1" type="ORF">JKF63_06015</name>
</gene>
<name>A0A836LDK2_9TRYP</name>
<evidence type="ECO:0000313" key="1">
    <source>
        <dbReference type="EMBL" id="KAG5506512.1"/>
    </source>
</evidence>
<dbReference type="EMBL" id="JAFJZO010000020">
    <property type="protein sequence ID" value="KAG5506512.1"/>
    <property type="molecule type" value="Genomic_DNA"/>
</dbReference>
<evidence type="ECO:0000313" key="2">
    <source>
        <dbReference type="Proteomes" id="UP000674318"/>
    </source>
</evidence>
<proteinExistence type="predicted"/>
<protein>
    <submittedName>
        <fullName evidence="1">Uncharacterized protein</fullName>
    </submittedName>
</protein>
<dbReference type="KEGG" id="phet:94292045"/>
<comment type="caution">
    <text evidence="1">The sequence shown here is derived from an EMBL/GenBank/DDBJ whole genome shotgun (WGS) entry which is preliminary data.</text>
</comment>
<dbReference type="RefSeq" id="XP_067757674.1">
    <property type="nucleotide sequence ID" value="XM_067901968.1"/>
</dbReference>
<reference evidence="1 2" key="1">
    <citation type="submission" date="2021-02" db="EMBL/GenBank/DDBJ databases">
        <title>Porcisia hertigi Genome sequencing and assembly.</title>
        <authorList>
            <person name="Almutairi H."/>
            <person name="Gatherer D."/>
        </authorList>
    </citation>
    <scope>NUCLEOTIDE SEQUENCE [LARGE SCALE GENOMIC DNA]</scope>
    <source>
        <strain evidence="1 2">C119</strain>
    </source>
</reference>
<keyword evidence="2" id="KW-1185">Reference proteome</keyword>
<sequence>MQLSCGNRPAELSQAERRKKLEERRAREKAIKSATCALVRVARRGYTKIDVHDFLEQLFSHQSTTVPRGYLIAPPSHKGTAFLSKQHKCVFYAQTHNVSYMNRLRCRRKASTHSNHHFQVPMTPLPLTYDAQRDIDYVMGRKSRRHRQAASGYAPLFSKANTWTPESKTSVEHKALQFLTPPDRSPRAELLEKLQSRGHYKPSDPTARLRFNEPRHMPNLHRRVPANFVPVCCEKLTTCFEEYRKANESRITHNTKPKKYTVWVY</sequence>
<dbReference type="Proteomes" id="UP000674318">
    <property type="component" value="Unassembled WGS sequence"/>
</dbReference>
<dbReference type="GeneID" id="94292045"/>
<dbReference type="AlphaFoldDB" id="A0A836LDK2"/>